<evidence type="ECO:0008006" key="4">
    <source>
        <dbReference type="Google" id="ProtNLM"/>
    </source>
</evidence>
<reference evidence="2 3" key="1">
    <citation type="journal article" date="2023" name="Nucleic Acids Res.">
        <title>The hologenome of Daphnia magna reveals possible DNA methylation and microbiome-mediated evolution of the host genome.</title>
        <authorList>
            <person name="Chaturvedi A."/>
            <person name="Li X."/>
            <person name="Dhandapani V."/>
            <person name="Marshall H."/>
            <person name="Kissane S."/>
            <person name="Cuenca-Cambronero M."/>
            <person name="Asole G."/>
            <person name="Calvet F."/>
            <person name="Ruiz-Romero M."/>
            <person name="Marangio P."/>
            <person name="Guigo R."/>
            <person name="Rago D."/>
            <person name="Mirbahai L."/>
            <person name="Eastwood N."/>
            <person name="Colbourne J.K."/>
            <person name="Zhou J."/>
            <person name="Mallon E."/>
            <person name="Orsini L."/>
        </authorList>
    </citation>
    <scope>NUCLEOTIDE SEQUENCE [LARGE SCALE GENOMIC DNA]</scope>
    <source>
        <strain evidence="2">LRV0_1</strain>
    </source>
</reference>
<keyword evidence="1" id="KW-0732">Signal</keyword>
<keyword evidence="3" id="KW-1185">Reference proteome</keyword>
<dbReference type="EMBL" id="JAOYFB010000002">
    <property type="protein sequence ID" value="KAK4006480.1"/>
    <property type="molecule type" value="Genomic_DNA"/>
</dbReference>
<evidence type="ECO:0000256" key="1">
    <source>
        <dbReference type="SAM" id="SignalP"/>
    </source>
</evidence>
<feature type="signal peptide" evidence="1">
    <location>
        <begin position="1"/>
        <end position="30"/>
    </location>
</feature>
<accession>A0ABQ9Z0P5</accession>
<organism evidence="2 3">
    <name type="scientific">Daphnia magna</name>
    <dbReference type="NCBI Taxonomy" id="35525"/>
    <lineage>
        <taxon>Eukaryota</taxon>
        <taxon>Metazoa</taxon>
        <taxon>Ecdysozoa</taxon>
        <taxon>Arthropoda</taxon>
        <taxon>Crustacea</taxon>
        <taxon>Branchiopoda</taxon>
        <taxon>Diplostraca</taxon>
        <taxon>Cladocera</taxon>
        <taxon>Anomopoda</taxon>
        <taxon>Daphniidae</taxon>
        <taxon>Daphnia</taxon>
    </lineage>
</organism>
<dbReference type="Proteomes" id="UP001234178">
    <property type="component" value="Unassembled WGS sequence"/>
</dbReference>
<feature type="chain" id="PRO_5045318036" description="Secreted protein" evidence="1">
    <location>
        <begin position="31"/>
        <end position="115"/>
    </location>
</feature>
<name>A0ABQ9Z0P5_9CRUS</name>
<comment type="caution">
    <text evidence="2">The sequence shown here is derived from an EMBL/GenBank/DDBJ whole genome shotgun (WGS) entry which is preliminary data.</text>
</comment>
<evidence type="ECO:0000313" key="3">
    <source>
        <dbReference type="Proteomes" id="UP001234178"/>
    </source>
</evidence>
<gene>
    <name evidence="2" type="ORF">OUZ56_011634</name>
</gene>
<sequence length="115" mass="13038">MPWTIQSRLVYALCRLTLLYLRSIPGLTWPTYVCSTSLVIDHDQQKSICVFVTGSSAKVDLVVRLGIPTCSQFRSSTSFVHHTNPVFKTIKSKRVETKPSNTTTEFPEQTCFLRP</sequence>
<proteinExistence type="predicted"/>
<evidence type="ECO:0000313" key="2">
    <source>
        <dbReference type="EMBL" id="KAK4006480.1"/>
    </source>
</evidence>
<protein>
    <recommendedName>
        <fullName evidence="4">Secreted protein</fullName>
    </recommendedName>
</protein>